<accession>A0A0A9A3V8</accession>
<sequence length="34" mass="3927">MDFLRVDEETGIGRFHVIFQPKKALQFPLSCSLC</sequence>
<dbReference type="AlphaFoldDB" id="A0A0A9A3V8"/>
<reference evidence="1" key="1">
    <citation type="submission" date="2014-09" db="EMBL/GenBank/DDBJ databases">
        <authorList>
            <person name="Magalhaes I.L.F."/>
            <person name="Oliveira U."/>
            <person name="Santos F.R."/>
            <person name="Vidigal T.H.D.A."/>
            <person name="Brescovit A.D."/>
            <person name="Santos A.J."/>
        </authorList>
    </citation>
    <scope>NUCLEOTIDE SEQUENCE</scope>
    <source>
        <tissue evidence="1">Shoot tissue taken approximately 20 cm above the soil surface</tissue>
    </source>
</reference>
<protein>
    <submittedName>
        <fullName evidence="1">Uncharacterized protein</fullName>
    </submittedName>
</protein>
<reference evidence="1" key="2">
    <citation type="journal article" date="2015" name="Data Brief">
        <title>Shoot transcriptome of the giant reed, Arundo donax.</title>
        <authorList>
            <person name="Barrero R.A."/>
            <person name="Guerrero F.D."/>
            <person name="Moolhuijzen P."/>
            <person name="Goolsby J.A."/>
            <person name="Tidwell J."/>
            <person name="Bellgard S.E."/>
            <person name="Bellgard M.I."/>
        </authorList>
    </citation>
    <scope>NUCLEOTIDE SEQUENCE</scope>
    <source>
        <tissue evidence="1">Shoot tissue taken approximately 20 cm above the soil surface</tissue>
    </source>
</reference>
<dbReference type="EMBL" id="GBRH01252109">
    <property type="protein sequence ID" value="JAD45786.1"/>
    <property type="molecule type" value="Transcribed_RNA"/>
</dbReference>
<proteinExistence type="predicted"/>
<evidence type="ECO:0000313" key="1">
    <source>
        <dbReference type="EMBL" id="JAD45786.1"/>
    </source>
</evidence>
<name>A0A0A9A3V8_ARUDO</name>
<organism evidence="1">
    <name type="scientific">Arundo donax</name>
    <name type="common">Giant reed</name>
    <name type="synonym">Donax arundinaceus</name>
    <dbReference type="NCBI Taxonomy" id="35708"/>
    <lineage>
        <taxon>Eukaryota</taxon>
        <taxon>Viridiplantae</taxon>
        <taxon>Streptophyta</taxon>
        <taxon>Embryophyta</taxon>
        <taxon>Tracheophyta</taxon>
        <taxon>Spermatophyta</taxon>
        <taxon>Magnoliopsida</taxon>
        <taxon>Liliopsida</taxon>
        <taxon>Poales</taxon>
        <taxon>Poaceae</taxon>
        <taxon>PACMAD clade</taxon>
        <taxon>Arundinoideae</taxon>
        <taxon>Arundineae</taxon>
        <taxon>Arundo</taxon>
    </lineage>
</organism>